<dbReference type="PANTHER" id="PTHR11360">
    <property type="entry name" value="MONOCARBOXYLATE TRANSPORTER"/>
    <property type="match status" value="1"/>
</dbReference>
<keyword evidence="1" id="KW-1133">Transmembrane helix</keyword>
<feature type="domain" description="Major facilitator superfamily (MFS) profile" evidence="2">
    <location>
        <begin position="12"/>
        <end position="168"/>
    </location>
</feature>
<accession>X1LT47</accession>
<evidence type="ECO:0000313" key="3">
    <source>
        <dbReference type="EMBL" id="GAI22532.1"/>
    </source>
</evidence>
<sequence>MGAETQPRDFYGWRLLFFLWIVYTIPIGFVIYGPPVLYPYMIEAMGWSRGEIMIGFAAMGLAMGLSAPLTAWMIGRLGARLTLFIGGLIVAAATLSMGLLGDTYLIYVVLCAFVGLGAMAASMIPVQTVIVFWFSARRALALGLVLGGGAIGGFFAPQIVNAAVLNAG</sequence>
<protein>
    <recommendedName>
        <fullName evidence="2">Major facilitator superfamily (MFS) profile domain-containing protein</fullName>
    </recommendedName>
</protein>
<keyword evidence="1" id="KW-0472">Membrane</keyword>
<reference evidence="3" key="1">
    <citation type="journal article" date="2014" name="Front. Microbiol.">
        <title>High frequency of phylogenetically diverse reductive dehalogenase-homologous genes in deep subseafloor sedimentary metagenomes.</title>
        <authorList>
            <person name="Kawai M."/>
            <person name="Futagami T."/>
            <person name="Toyoda A."/>
            <person name="Takaki Y."/>
            <person name="Nishi S."/>
            <person name="Hori S."/>
            <person name="Arai W."/>
            <person name="Tsubouchi T."/>
            <person name="Morono Y."/>
            <person name="Uchiyama I."/>
            <person name="Ito T."/>
            <person name="Fujiyama A."/>
            <person name="Inagaki F."/>
            <person name="Takami H."/>
        </authorList>
    </citation>
    <scope>NUCLEOTIDE SEQUENCE</scope>
    <source>
        <strain evidence="3">Expedition CK06-06</strain>
    </source>
</reference>
<dbReference type="InterPro" id="IPR036259">
    <property type="entry name" value="MFS_trans_sf"/>
</dbReference>
<dbReference type="InterPro" id="IPR050327">
    <property type="entry name" value="Proton-linked_MCT"/>
</dbReference>
<feature type="transmembrane region" description="Helical" evidence="1">
    <location>
        <begin position="81"/>
        <end position="100"/>
    </location>
</feature>
<dbReference type="PROSITE" id="PS50850">
    <property type="entry name" value="MFS"/>
    <property type="match status" value="1"/>
</dbReference>
<feature type="transmembrane region" description="Helical" evidence="1">
    <location>
        <begin position="140"/>
        <end position="160"/>
    </location>
</feature>
<dbReference type="AlphaFoldDB" id="X1LT47"/>
<feature type="transmembrane region" description="Helical" evidence="1">
    <location>
        <begin position="106"/>
        <end position="133"/>
    </location>
</feature>
<comment type="caution">
    <text evidence="3">The sequence shown here is derived from an EMBL/GenBank/DDBJ whole genome shotgun (WGS) entry which is preliminary data.</text>
</comment>
<evidence type="ECO:0000259" key="2">
    <source>
        <dbReference type="PROSITE" id="PS50850"/>
    </source>
</evidence>
<dbReference type="Gene3D" id="1.20.1250.20">
    <property type="entry name" value="MFS general substrate transporter like domains"/>
    <property type="match status" value="1"/>
</dbReference>
<feature type="transmembrane region" description="Helical" evidence="1">
    <location>
        <begin position="12"/>
        <end position="32"/>
    </location>
</feature>
<feature type="non-terminal residue" evidence="3">
    <location>
        <position position="168"/>
    </location>
</feature>
<proteinExistence type="predicted"/>
<keyword evidence="1" id="KW-0812">Transmembrane</keyword>
<dbReference type="GO" id="GO:0022857">
    <property type="term" value="F:transmembrane transporter activity"/>
    <property type="evidence" value="ECO:0007669"/>
    <property type="project" value="InterPro"/>
</dbReference>
<dbReference type="InterPro" id="IPR011701">
    <property type="entry name" value="MFS"/>
</dbReference>
<dbReference type="Pfam" id="PF07690">
    <property type="entry name" value="MFS_1"/>
    <property type="match status" value="1"/>
</dbReference>
<dbReference type="PANTHER" id="PTHR11360:SF290">
    <property type="entry name" value="MONOCARBOXYLATE MFS PERMEASE"/>
    <property type="match status" value="1"/>
</dbReference>
<dbReference type="InterPro" id="IPR020846">
    <property type="entry name" value="MFS_dom"/>
</dbReference>
<organism evidence="3">
    <name type="scientific">marine sediment metagenome</name>
    <dbReference type="NCBI Taxonomy" id="412755"/>
    <lineage>
        <taxon>unclassified sequences</taxon>
        <taxon>metagenomes</taxon>
        <taxon>ecological metagenomes</taxon>
    </lineage>
</organism>
<dbReference type="SUPFAM" id="SSF103473">
    <property type="entry name" value="MFS general substrate transporter"/>
    <property type="match status" value="1"/>
</dbReference>
<feature type="transmembrane region" description="Helical" evidence="1">
    <location>
        <begin position="52"/>
        <end position="74"/>
    </location>
</feature>
<name>X1LT47_9ZZZZ</name>
<evidence type="ECO:0000256" key="1">
    <source>
        <dbReference type="SAM" id="Phobius"/>
    </source>
</evidence>
<gene>
    <name evidence="3" type="ORF">S06H3_33516</name>
</gene>
<dbReference type="EMBL" id="BARV01020011">
    <property type="protein sequence ID" value="GAI22532.1"/>
    <property type="molecule type" value="Genomic_DNA"/>
</dbReference>